<keyword evidence="4" id="KW-1185">Reference proteome</keyword>
<gene>
    <name evidence="2" type="ORF">T4D_7676</name>
    <name evidence="1" type="ORF">T4E_9644</name>
</gene>
<organism evidence="1 3">
    <name type="scientific">Trichinella pseudospiralis</name>
    <name type="common">Parasitic roundworm</name>
    <dbReference type="NCBI Taxonomy" id="6337"/>
    <lineage>
        <taxon>Eukaryota</taxon>
        <taxon>Metazoa</taxon>
        <taxon>Ecdysozoa</taxon>
        <taxon>Nematoda</taxon>
        <taxon>Enoplea</taxon>
        <taxon>Dorylaimia</taxon>
        <taxon>Trichinellida</taxon>
        <taxon>Trichinellidae</taxon>
        <taxon>Trichinella</taxon>
    </lineage>
</organism>
<proteinExistence type="predicted"/>
<dbReference type="Proteomes" id="UP000054995">
    <property type="component" value="Unassembled WGS sequence"/>
</dbReference>
<name>A0A0V0XW55_TRIPS</name>
<comment type="caution">
    <text evidence="1">The sequence shown here is derived from an EMBL/GenBank/DDBJ whole genome shotgun (WGS) entry which is preliminary data.</text>
</comment>
<evidence type="ECO:0000313" key="3">
    <source>
        <dbReference type="Proteomes" id="UP000054815"/>
    </source>
</evidence>
<dbReference type="Proteomes" id="UP000054815">
    <property type="component" value="Unassembled WGS sequence"/>
</dbReference>
<accession>A0A0V0XW55</accession>
<dbReference type="EMBL" id="JYDU01000116">
    <property type="protein sequence ID" value="KRX92280.1"/>
    <property type="molecule type" value="Genomic_DNA"/>
</dbReference>
<evidence type="ECO:0000313" key="4">
    <source>
        <dbReference type="Proteomes" id="UP000054995"/>
    </source>
</evidence>
<dbReference type="AlphaFoldDB" id="A0A0V0XW55"/>
<sequence>MNKPQMCDLASCTIEKLAVTRRSTKRLVAACWSCVLRWKKMSSLHGINKSHEMNQMEKEKK</sequence>
<protein>
    <submittedName>
        <fullName evidence="1">Uncharacterized protein</fullName>
    </submittedName>
</protein>
<dbReference type="EMBL" id="JYDT01000128">
    <property type="protein sequence ID" value="KRY83886.1"/>
    <property type="molecule type" value="Genomic_DNA"/>
</dbReference>
<evidence type="ECO:0000313" key="1">
    <source>
        <dbReference type="EMBL" id="KRX92280.1"/>
    </source>
</evidence>
<evidence type="ECO:0000313" key="2">
    <source>
        <dbReference type="EMBL" id="KRY83886.1"/>
    </source>
</evidence>
<reference evidence="3 4" key="1">
    <citation type="submission" date="2015-01" db="EMBL/GenBank/DDBJ databases">
        <title>Evolution of Trichinella species and genotypes.</title>
        <authorList>
            <person name="Korhonen P.K."/>
            <person name="Edoardo P."/>
            <person name="Giuseppe L.R."/>
            <person name="Gasser R.B."/>
        </authorList>
    </citation>
    <scope>NUCLEOTIDE SEQUENCE [LARGE SCALE GENOMIC DNA]</scope>
    <source>
        <strain evidence="1">ISS141</strain>
        <strain evidence="2">ISS470</strain>
    </source>
</reference>